<dbReference type="InterPro" id="IPR017871">
    <property type="entry name" value="ABC_transporter-like_CS"/>
</dbReference>
<accession>A0A5C4XGY5</accession>
<dbReference type="Pfam" id="PF00005">
    <property type="entry name" value="ABC_tran"/>
    <property type="match status" value="1"/>
</dbReference>
<evidence type="ECO:0000256" key="8">
    <source>
        <dbReference type="ARBA" id="ARBA00022967"/>
    </source>
</evidence>
<dbReference type="InterPro" id="IPR013611">
    <property type="entry name" value="Transp-assoc_OB_typ2"/>
</dbReference>
<comment type="similarity">
    <text evidence="1">Belongs to the ABC transporter superfamily.</text>
</comment>
<dbReference type="AlphaFoldDB" id="A0A5C4XGY5"/>
<dbReference type="PROSITE" id="PS00211">
    <property type="entry name" value="ABC_TRANSPORTER_1"/>
    <property type="match status" value="1"/>
</dbReference>
<dbReference type="GO" id="GO:0016887">
    <property type="term" value="F:ATP hydrolysis activity"/>
    <property type="evidence" value="ECO:0007669"/>
    <property type="project" value="InterPro"/>
</dbReference>
<organism evidence="13 14">
    <name type="scientific">Aliirhizobium smilacinae</name>
    <dbReference type="NCBI Taxonomy" id="1395944"/>
    <lineage>
        <taxon>Bacteria</taxon>
        <taxon>Pseudomonadati</taxon>
        <taxon>Pseudomonadota</taxon>
        <taxon>Alphaproteobacteria</taxon>
        <taxon>Hyphomicrobiales</taxon>
        <taxon>Rhizobiaceae</taxon>
        <taxon>Aliirhizobium</taxon>
    </lineage>
</organism>
<dbReference type="Gene3D" id="2.40.50.450">
    <property type="match status" value="1"/>
</dbReference>
<dbReference type="PANTHER" id="PTHR42781:SF5">
    <property type="entry name" value="PUTRESCINE TRANSPORT ATP-BINDING PROTEIN POTG"/>
    <property type="match status" value="1"/>
</dbReference>
<dbReference type="GO" id="GO:0015408">
    <property type="term" value="F:ABC-type ferric iron transporter activity"/>
    <property type="evidence" value="ECO:0007669"/>
    <property type="project" value="InterPro"/>
</dbReference>
<keyword evidence="5" id="KW-0997">Cell inner membrane</keyword>
<keyword evidence="7 13" id="KW-0067">ATP-binding</keyword>
<dbReference type="InterPro" id="IPR003439">
    <property type="entry name" value="ABC_transporter-like_ATP-bd"/>
</dbReference>
<evidence type="ECO:0000256" key="7">
    <source>
        <dbReference type="ARBA" id="ARBA00022840"/>
    </source>
</evidence>
<dbReference type="InterPro" id="IPR015853">
    <property type="entry name" value="ABC_transpr_FbpC"/>
</dbReference>
<evidence type="ECO:0000313" key="14">
    <source>
        <dbReference type="Proteomes" id="UP000311605"/>
    </source>
</evidence>
<dbReference type="EMBL" id="VDMN01000003">
    <property type="protein sequence ID" value="TNM62602.1"/>
    <property type="molecule type" value="Genomic_DNA"/>
</dbReference>
<gene>
    <name evidence="13" type="ORF">FHP24_15295</name>
</gene>
<sequence>MSFVDIQALRKRFGPVAALDGVDLTVERGSRTVVVGPSGCGKTTLLRLIAGFEAPDAGRIVIGGDTMAEGVTAMPAHKRNIGIVAQDGCLFPHLTVAGNIVFGMTEEQSVRRARAAELMEMVGLERSMLSRRPDELSGGQQQRVALARALARKPRLMLLDEPFSALDTGLRAATRKAVGDVLKAEGIATLLVTHDQSEALGFADQLAVMRSGRLVQSGRPRDVYSRPADPATAAFLGEAVILRAELKDGHAHCVLGHLPVSAYGSSAGQGMIMLRPEQINVAEQESTASEGAIRGRVVETGFRGSTCDVRIVLRDDENVVLNVEVASSMDLALGQEIYLNVTGEAHVFG</sequence>
<evidence type="ECO:0000256" key="6">
    <source>
        <dbReference type="ARBA" id="ARBA00022741"/>
    </source>
</evidence>
<keyword evidence="2" id="KW-0813">Transport</keyword>
<dbReference type="SUPFAM" id="SSF50331">
    <property type="entry name" value="MOP-like"/>
    <property type="match status" value="1"/>
</dbReference>
<dbReference type="GO" id="GO:0005524">
    <property type="term" value="F:ATP binding"/>
    <property type="evidence" value="ECO:0007669"/>
    <property type="project" value="UniProtKB-KW"/>
</dbReference>
<comment type="caution">
    <text evidence="13">The sequence shown here is derived from an EMBL/GenBank/DDBJ whole genome shotgun (WGS) entry which is preliminary data.</text>
</comment>
<dbReference type="Proteomes" id="UP000311605">
    <property type="component" value="Unassembled WGS sequence"/>
</dbReference>
<dbReference type="RefSeq" id="WP_139677100.1">
    <property type="nucleotide sequence ID" value="NZ_VDMN01000003.1"/>
</dbReference>
<keyword evidence="4" id="KW-0410">Iron transport</keyword>
<keyword evidence="3" id="KW-1003">Cell membrane</keyword>
<evidence type="ECO:0000313" key="13">
    <source>
        <dbReference type="EMBL" id="TNM62602.1"/>
    </source>
</evidence>
<dbReference type="CDD" id="cd03259">
    <property type="entry name" value="ABC_Carb_Solutes_like"/>
    <property type="match status" value="1"/>
</dbReference>
<keyword evidence="9" id="KW-0408">Iron</keyword>
<evidence type="ECO:0000256" key="9">
    <source>
        <dbReference type="ARBA" id="ARBA00023004"/>
    </source>
</evidence>
<dbReference type="OrthoDB" id="9802264at2"/>
<keyword evidence="14" id="KW-1185">Reference proteome</keyword>
<evidence type="ECO:0000256" key="2">
    <source>
        <dbReference type="ARBA" id="ARBA00022448"/>
    </source>
</evidence>
<dbReference type="Gene3D" id="3.40.50.300">
    <property type="entry name" value="P-loop containing nucleotide triphosphate hydrolases"/>
    <property type="match status" value="1"/>
</dbReference>
<keyword evidence="11" id="KW-0472">Membrane</keyword>
<evidence type="ECO:0000256" key="4">
    <source>
        <dbReference type="ARBA" id="ARBA00022496"/>
    </source>
</evidence>
<dbReference type="InterPro" id="IPR003593">
    <property type="entry name" value="AAA+_ATPase"/>
</dbReference>
<proteinExistence type="inferred from homology"/>
<evidence type="ECO:0000256" key="10">
    <source>
        <dbReference type="ARBA" id="ARBA00023065"/>
    </source>
</evidence>
<reference evidence="13 14" key="1">
    <citation type="submission" date="2019-06" db="EMBL/GenBank/DDBJ databases">
        <title>The draft genome of Rhizobium smilacinae PTYR-5.</title>
        <authorList>
            <person name="Liu L."/>
            <person name="Li L."/>
            <person name="Zhang X."/>
        </authorList>
    </citation>
    <scope>NUCLEOTIDE SEQUENCE [LARGE SCALE GENOMIC DNA]</scope>
    <source>
        <strain evidence="13 14">PTYR-5</strain>
    </source>
</reference>
<evidence type="ECO:0000256" key="1">
    <source>
        <dbReference type="ARBA" id="ARBA00005417"/>
    </source>
</evidence>
<keyword evidence="8" id="KW-1278">Translocase</keyword>
<evidence type="ECO:0000259" key="12">
    <source>
        <dbReference type="PROSITE" id="PS50893"/>
    </source>
</evidence>
<dbReference type="InterPro" id="IPR050093">
    <property type="entry name" value="ABC_SmlMolc_Importer"/>
</dbReference>
<dbReference type="InterPro" id="IPR027417">
    <property type="entry name" value="P-loop_NTPase"/>
</dbReference>
<dbReference type="InterPro" id="IPR008995">
    <property type="entry name" value="Mo/tungstate-bd_C_term_dom"/>
</dbReference>
<dbReference type="GO" id="GO:0043190">
    <property type="term" value="C:ATP-binding cassette (ABC) transporter complex"/>
    <property type="evidence" value="ECO:0007669"/>
    <property type="project" value="InterPro"/>
</dbReference>
<name>A0A5C4XGY5_9HYPH</name>
<protein>
    <submittedName>
        <fullName evidence="13">ABC transporter ATP-binding protein</fullName>
    </submittedName>
</protein>
<keyword evidence="6" id="KW-0547">Nucleotide-binding</keyword>
<keyword evidence="10" id="KW-0406">Ion transport</keyword>
<dbReference type="FunFam" id="3.40.50.300:FF:000425">
    <property type="entry name" value="Probable ABC transporter, ATP-binding subunit"/>
    <property type="match status" value="1"/>
</dbReference>
<evidence type="ECO:0000256" key="5">
    <source>
        <dbReference type="ARBA" id="ARBA00022519"/>
    </source>
</evidence>
<dbReference type="SUPFAM" id="SSF52540">
    <property type="entry name" value="P-loop containing nucleoside triphosphate hydrolases"/>
    <property type="match status" value="1"/>
</dbReference>
<dbReference type="PANTHER" id="PTHR42781">
    <property type="entry name" value="SPERMIDINE/PUTRESCINE IMPORT ATP-BINDING PROTEIN POTA"/>
    <property type="match status" value="1"/>
</dbReference>
<dbReference type="SMART" id="SM00382">
    <property type="entry name" value="AAA"/>
    <property type="match status" value="1"/>
</dbReference>
<dbReference type="PROSITE" id="PS50893">
    <property type="entry name" value="ABC_TRANSPORTER_2"/>
    <property type="match status" value="1"/>
</dbReference>
<evidence type="ECO:0000256" key="3">
    <source>
        <dbReference type="ARBA" id="ARBA00022475"/>
    </source>
</evidence>
<feature type="domain" description="ABC transporter" evidence="12">
    <location>
        <begin position="4"/>
        <end position="236"/>
    </location>
</feature>
<evidence type="ECO:0000256" key="11">
    <source>
        <dbReference type="ARBA" id="ARBA00023136"/>
    </source>
</evidence>
<dbReference type="GO" id="GO:0015697">
    <property type="term" value="P:quaternary ammonium group transport"/>
    <property type="evidence" value="ECO:0007669"/>
    <property type="project" value="UniProtKB-ARBA"/>
</dbReference>
<dbReference type="Pfam" id="PF08402">
    <property type="entry name" value="TOBE_2"/>
    <property type="match status" value="1"/>
</dbReference>